<evidence type="ECO:0000313" key="4">
    <source>
        <dbReference type="Proteomes" id="UP001321125"/>
    </source>
</evidence>
<proteinExistence type="predicted"/>
<gene>
    <name evidence="3" type="ORF">L0635_12160</name>
</gene>
<dbReference type="InterPro" id="IPR000572">
    <property type="entry name" value="OxRdtase_Mopterin-bd_dom"/>
</dbReference>
<dbReference type="RefSeq" id="WP_085917283.1">
    <property type="nucleotide sequence ID" value="NZ_JAKNQT010000003.1"/>
</dbReference>
<dbReference type="Proteomes" id="UP001321125">
    <property type="component" value="Unassembled WGS sequence"/>
</dbReference>
<keyword evidence="4" id="KW-1185">Reference proteome</keyword>
<accession>A0ABT4IVZ8</accession>
<organism evidence="3 4">
    <name type="scientific">Vreelandella janggokensis</name>
    <dbReference type="NCBI Taxonomy" id="370767"/>
    <lineage>
        <taxon>Bacteria</taxon>
        <taxon>Pseudomonadati</taxon>
        <taxon>Pseudomonadota</taxon>
        <taxon>Gammaproteobacteria</taxon>
        <taxon>Oceanospirillales</taxon>
        <taxon>Halomonadaceae</taxon>
        <taxon>Vreelandella</taxon>
    </lineage>
</organism>
<dbReference type="InterPro" id="IPR036374">
    <property type="entry name" value="OxRdtase_Mopterin-bd_sf"/>
</dbReference>
<feature type="domain" description="Oxidoreductase molybdopterin-binding" evidence="2">
    <location>
        <begin position="70"/>
        <end position="146"/>
    </location>
</feature>
<evidence type="ECO:0000313" key="3">
    <source>
        <dbReference type="EMBL" id="MCZ0927835.1"/>
    </source>
</evidence>
<dbReference type="SUPFAM" id="SSF56524">
    <property type="entry name" value="Oxidoreductase molybdopterin-binding domain"/>
    <property type="match status" value="1"/>
</dbReference>
<name>A0ABT4IVZ8_9GAMM</name>
<sequence>MAVKAFLLRVVLLAFSIPLAGAASTSVESHAPTGPVILKVVGDIARTNVDDEAHFDRKMLEQLPQHDFATTTPWTDSRNHYEGPLMRDLLAHLGVEDGNVNVQALNGYQAEIPVSDFYDYDVILALKRDGEAIPIREYGPLWVLYPFDQDEALLSEKMRFRAVWQVMLINVL</sequence>
<evidence type="ECO:0000256" key="1">
    <source>
        <dbReference type="SAM" id="SignalP"/>
    </source>
</evidence>
<reference evidence="3 4" key="1">
    <citation type="submission" date="2022-02" db="EMBL/GenBank/DDBJ databases">
        <title>Study of halophilic communities from a Mexican lake.</title>
        <authorList>
            <person name="Hernandez-Soto L.M."/>
            <person name="Martinez-Abarca F."/>
            <person name="Ramirez-Saad H.C."/>
            <person name="Aguirre-Garrido J.F."/>
        </authorList>
    </citation>
    <scope>NUCLEOTIDE SEQUENCE [LARGE SCALE GENOMIC DNA]</scope>
    <source>
        <strain evidence="3 4">Hjan13</strain>
    </source>
</reference>
<feature type="chain" id="PRO_5046475100" evidence="1">
    <location>
        <begin position="23"/>
        <end position="172"/>
    </location>
</feature>
<protein>
    <submittedName>
        <fullName evidence="3">Molybdopterin-dependent oxidoreductase</fullName>
    </submittedName>
</protein>
<dbReference type="Gene3D" id="3.90.420.10">
    <property type="entry name" value="Oxidoreductase, molybdopterin-binding domain"/>
    <property type="match status" value="1"/>
</dbReference>
<feature type="signal peptide" evidence="1">
    <location>
        <begin position="1"/>
        <end position="22"/>
    </location>
</feature>
<dbReference type="EMBL" id="JAKNQU010000004">
    <property type="protein sequence ID" value="MCZ0927835.1"/>
    <property type="molecule type" value="Genomic_DNA"/>
</dbReference>
<evidence type="ECO:0000259" key="2">
    <source>
        <dbReference type="Pfam" id="PF00174"/>
    </source>
</evidence>
<keyword evidence="1" id="KW-0732">Signal</keyword>
<dbReference type="Pfam" id="PF00174">
    <property type="entry name" value="Oxidored_molyb"/>
    <property type="match status" value="1"/>
</dbReference>
<comment type="caution">
    <text evidence="3">The sequence shown here is derived from an EMBL/GenBank/DDBJ whole genome shotgun (WGS) entry which is preliminary data.</text>
</comment>